<accession>A0A2N3PNZ6</accession>
<keyword evidence="4" id="KW-1185">Reference proteome</keyword>
<feature type="chain" id="PRO_5014962913" evidence="1">
    <location>
        <begin position="32"/>
        <end position="336"/>
    </location>
</feature>
<organism evidence="3 4">
    <name type="scientific">Telmatospirillum siberiense</name>
    <dbReference type="NCBI Taxonomy" id="382514"/>
    <lineage>
        <taxon>Bacteria</taxon>
        <taxon>Pseudomonadati</taxon>
        <taxon>Pseudomonadota</taxon>
        <taxon>Alphaproteobacteria</taxon>
        <taxon>Rhodospirillales</taxon>
        <taxon>Rhodospirillaceae</taxon>
        <taxon>Telmatospirillum</taxon>
    </lineage>
</organism>
<dbReference type="Gene3D" id="3.40.190.10">
    <property type="entry name" value="Periplasmic binding protein-like II"/>
    <property type="match status" value="2"/>
</dbReference>
<evidence type="ECO:0000259" key="2">
    <source>
        <dbReference type="Pfam" id="PF09084"/>
    </source>
</evidence>
<evidence type="ECO:0000313" key="4">
    <source>
        <dbReference type="Proteomes" id="UP000233293"/>
    </source>
</evidence>
<dbReference type="InterPro" id="IPR015168">
    <property type="entry name" value="SsuA/THI5"/>
</dbReference>
<dbReference type="PROSITE" id="PS51318">
    <property type="entry name" value="TAT"/>
    <property type="match status" value="1"/>
</dbReference>
<dbReference type="AlphaFoldDB" id="A0A2N3PNZ6"/>
<proteinExistence type="predicted"/>
<reference evidence="4" key="1">
    <citation type="submission" date="2017-12" db="EMBL/GenBank/DDBJ databases">
        <title>Draft genome sequence of Telmatospirillum siberiense 26-4b1T, an acidotolerant peatland alphaproteobacterium potentially involved in sulfur cycling.</title>
        <authorList>
            <person name="Hausmann B."/>
            <person name="Pjevac P."/>
            <person name="Schreck K."/>
            <person name="Herbold C.W."/>
            <person name="Daims H."/>
            <person name="Wagner M."/>
            <person name="Pester M."/>
            <person name="Loy A."/>
        </authorList>
    </citation>
    <scope>NUCLEOTIDE SEQUENCE [LARGE SCALE GENOMIC DNA]</scope>
    <source>
        <strain evidence="4">26-4b1</strain>
    </source>
</reference>
<keyword evidence="1" id="KW-0732">Signal</keyword>
<gene>
    <name evidence="3" type="ORF">CWS72_23120</name>
</gene>
<evidence type="ECO:0000313" key="3">
    <source>
        <dbReference type="EMBL" id="PKU22131.1"/>
    </source>
</evidence>
<name>A0A2N3PNZ6_9PROT</name>
<dbReference type="PANTHER" id="PTHR30024">
    <property type="entry name" value="ALIPHATIC SULFONATES-BINDING PROTEIN-RELATED"/>
    <property type="match status" value="1"/>
</dbReference>
<feature type="domain" description="SsuA/THI5-like" evidence="2">
    <location>
        <begin position="54"/>
        <end position="197"/>
    </location>
</feature>
<evidence type="ECO:0000256" key="1">
    <source>
        <dbReference type="SAM" id="SignalP"/>
    </source>
</evidence>
<feature type="signal peptide" evidence="1">
    <location>
        <begin position="1"/>
        <end position="31"/>
    </location>
</feature>
<dbReference type="RefSeq" id="WP_101253017.1">
    <property type="nucleotide sequence ID" value="NZ_PIUM01000037.1"/>
</dbReference>
<dbReference type="InterPro" id="IPR006311">
    <property type="entry name" value="TAT_signal"/>
</dbReference>
<dbReference type="EMBL" id="PIUM01000037">
    <property type="protein sequence ID" value="PKU22131.1"/>
    <property type="molecule type" value="Genomic_DNA"/>
</dbReference>
<dbReference type="Proteomes" id="UP000233293">
    <property type="component" value="Unassembled WGS sequence"/>
</dbReference>
<dbReference type="OrthoDB" id="9771642at2"/>
<comment type="caution">
    <text evidence="3">The sequence shown here is derived from an EMBL/GenBank/DDBJ whole genome shotgun (WGS) entry which is preliminary data.</text>
</comment>
<sequence length="336" mass="36513">MTNSHTLSRRTLMLGAMAASTGLLPAFPARAQIQAQDKLKPIKLAWNANAACLAPIPLAISSGLFIKHGLDIELINYVGSTDQLLESIATGKADAGVGMALRWLKPLEQGFDVKLTGGTHGGCLRLLAPKGSGLTADLSTFKGKTIATPDLGGPDRNFFSILFKKNGLDPDKDVNWRQYPADLLPSAVQKGEADALTLSDPLAWVFRKRPDLDEVATNLTGDYADRVCCVIGIRGSLLRDDRAAARALTLALLEAHHLTAIDYRKTAEAFYPYSPKVDIEDLVSMLKSHTHGHNPVGEPFKRELRLYAEDLKLVNVLKPTTDPTKYAEKIYADVLS</sequence>
<dbReference type="SUPFAM" id="SSF53850">
    <property type="entry name" value="Periplasmic binding protein-like II"/>
    <property type="match status" value="1"/>
</dbReference>
<dbReference type="Pfam" id="PF09084">
    <property type="entry name" value="NMT1"/>
    <property type="match status" value="1"/>
</dbReference>
<protein>
    <submittedName>
        <fullName evidence="3">ABC transporter substrate-binding protein</fullName>
    </submittedName>
</protein>
<dbReference type="PANTHER" id="PTHR30024:SF21">
    <property type="entry name" value="ABC TRANSPORTER SUBSTRATE-BINDING PROTEIN"/>
    <property type="match status" value="1"/>
</dbReference>